<keyword evidence="4" id="KW-0472">Membrane</keyword>
<organism evidence="6 7">
    <name type="scientific">Rarispira pelagica</name>
    <dbReference type="NCBI Taxonomy" id="3141764"/>
    <lineage>
        <taxon>Bacteria</taxon>
        <taxon>Pseudomonadati</taxon>
        <taxon>Spirochaetota</taxon>
        <taxon>Spirochaetia</taxon>
        <taxon>Winmispirales</taxon>
        <taxon>Winmispiraceae</taxon>
        <taxon>Rarispira</taxon>
    </lineage>
</organism>
<dbReference type="EMBL" id="JBCHKQ010000001">
    <property type="protein sequence ID" value="MEM5947647.1"/>
    <property type="molecule type" value="Genomic_DNA"/>
</dbReference>
<keyword evidence="4" id="KW-0812">Transmembrane</keyword>
<dbReference type="InterPro" id="IPR000873">
    <property type="entry name" value="AMP-dep_synth/lig_dom"/>
</dbReference>
<comment type="catalytic activity">
    <reaction evidence="3">
        <text>a long-chain fatty acid + ATP + CoA = a long-chain fatty acyl-CoA + AMP + diphosphate</text>
        <dbReference type="Rhea" id="RHEA:15421"/>
        <dbReference type="ChEBI" id="CHEBI:30616"/>
        <dbReference type="ChEBI" id="CHEBI:33019"/>
        <dbReference type="ChEBI" id="CHEBI:57287"/>
        <dbReference type="ChEBI" id="CHEBI:57560"/>
        <dbReference type="ChEBI" id="CHEBI:83139"/>
        <dbReference type="ChEBI" id="CHEBI:456215"/>
        <dbReference type="EC" id="6.2.1.3"/>
    </reaction>
    <physiologicalReaction direction="left-to-right" evidence="3">
        <dbReference type="Rhea" id="RHEA:15422"/>
    </physiologicalReaction>
</comment>
<protein>
    <submittedName>
        <fullName evidence="6">AMP-binding protein</fullName>
    </submittedName>
</protein>
<keyword evidence="7" id="KW-1185">Reference proteome</keyword>
<evidence type="ECO:0000256" key="3">
    <source>
        <dbReference type="ARBA" id="ARBA00024484"/>
    </source>
</evidence>
<dbReference type="InterPro" id="IPR045851">
    <property type="entry name" value="AMP-bd_C_sf"/>
</dbReference>
<evidence type="ECO:0000256" key="1">
    <source>
        <dbReference type="ARBA" id="ARBA00022741"/>
    </source>
</evidence>
<sequence>MSDVIYTLPELIRRSSERFSDRILYRLYDDGEIKESFSYGEVYEKIRAMAGLLTSLGVKPGDKVMLISENRPAWPVAYFAISFIGAVIVPVLIDFTASQVKTVFEHAECAAVCTSEKLLNKLADAGVESDFILIDRFMHDDACVIRSKNLVSVPYELLDPADVKEDDLAAILYTSGTTGRSKGVMLSHKNLALQAYECRSVFKVGPRDRLFSVLPLAHTYECTIGMLFPTAYGCSITYISRPPTASVLIPALSEVRPTVMLSVPLIIEKIYNTKIKPQLVDHPLYKFKLTRPLALWVAGKKLLATFGGALRFFGIGGAPLAPDTEDFLKSSGFPYAIGYGLTETAPLIAGSNPRNTVRGAIGPIFKNVRLRIVDANGNIVAGEGVKSGSYNAEGEIQVKSPYVMMGYYKQPELTRSVFTEDGWFKTGDIGLLDRRGRLFIKGRLKSLILGPGGENIYPEEIEFLLNLSDFVEESLVYQDEAGQLVALVVLSEQAKNLLAAAGDGVDEAMHSISSGVNNLTRAAEDFAEKLKKEVNSRLAAFSRISRIKLDDKPLEKTATHKVKRFLYTDKNNDDKKSG</sequence>
<dbReference type="Gene3D" id="3.30.300.30">
    <property type="match status" value="1"/>
</dbReference>
<dbReference type="SUPFAM" id="SSF56801">
    <property type="entry name" value="Acetyl-CoA synthetase-like"/>
    <property type="match status" value="1"/>
</dbReference>
<dbReference type="RefSeq" id="WP_420069089.1">
    <property type="nucleotide sequence ID" value="NZ_JBCHKQ010000001.1"/>
</dbReference>
<dbReference type="Proteomes" id="UP001466331">
    <property type="component" value="Unassembled WGS sequence"/>
</dbReference>
<keyword evidence="1" id="KW-0547">Nucleotide-binding</keyword>
<dbReference type="InterPro" id="IPR042099">
    <property type="entry name" value="ANL_N_sf"/>
</dbReference>
<name>A0ABU9UAF0_9SPIR</name>
<dbReference type="Gene3D" id="3.40.50.12780">
    <property type="entry name" value="N-terminal domain of ligase-like"/>
    <property type="match status" value="1"/>
</dbReference>
<accession>A0ABU9UAF0</accession>
<dbReference type="PANTHER" id="PTHR43272:SF33">
    <property type="entry name" value="AMP-BINDING DOMAIN-CONTAINING PROTEIN-RELATED"/>
    <property type="match status" value="1"/>
</dbReference>
<keyword evidence="4" id="KW-1133">Transmembrane helix</keyword>
<proteinExistence type="predicted"/>
<dbReference type="Pfam" id="PF00501">
    <property type="entry name" value="AMP-binding"/>
    <property type="match status" value="1"/>
</dbReference>
<evidence type="ECO:0000313" key="6">
    <source>
        <dbReference type="EMBL" id="MEM5947647.1"/>
    </source>
</evidence>
<feature type="domain" description="AMP-dependent synthetase/ligase" evidence="5">
    <location>
        <begin position="14"/>
        <end position="408"/>
    </location>
</feature>
<evidence type="ECO:0000313" key="7">
    <source>
        <dbReference type="Proteomes" id="UP001466331"/>
    </source>
</evidence>
<comment type="caution">
    <text evidence="6">The sequence shown here is derived from an EMBL/GenBank/DDBJ whole genome shotgun (WGS) entry which is preliminary data.</text>
</comment>
<evidence type="ECO:0000259" key="5">
    <source>
        <dbReference type="Pfam" id="PF00501"/>
    </source>
</evidence>
<keyword evidence="2" id="KW-0067">ATP-binding</keyword>
<dbReference type="PANTHER" id="PTHR43272">
    <property type="entry name" value="LONG-CHAIN-FATTY-ACID--COA LIGASE"/>
    <property type="match status" value="1"/>
</dbReference>
<dbReference type="InterPro" id="IPR020845">
    <property type="entry name" value="AMP-binding_CS"/>
</dbReference>
<reference evidence="6 7" key="1">
    <citation type="submission" date="2024-03" db="EMBL/GenBank/DDBJ databases">
        <title>Ignisphaera cupida sp. nov., a hyperthermophilic hydrolytic archaeon from a hot spring of Kamchatka, and proposal of Ignisphaeraceae fam. nov.</title>
        <authorList>
            <person name="Podosokorskaya O.A."/>
            <person name="Elcheninov A.G."/>
            <person name="Maltseva A.I."/>
            <person name="Zayulina K.S."/>
            <person name="Novikov A."/>
            <person name="Merkel A.Y."/>
        </authorList>
    </citation>
    <scope>NUCLEOTIDE SEQUENCE [LARGE SCALE GENOMIC DNA]</scope>
    <source>
        <strain evidence="6 7">38H-sp</strain>
    </source>
</reference>
<evidence type="ECO:0000256" key="4">
    <source>
        <dbReference type="SAM" id="Phobius"/>
    </source>
</evidence>
<feature type="transmembrane region" description="Helical" evidence="4">
    <location>
        <begin position="73"/>
        <end position="93"/>
    </location>
</feature>
<evidence type="ECO:0000256" key="2">
    <source>
        <dbReference type="ARBA" id="ARBA00022840"/>
    </source>
</evidence>
<gene>
    <name evidence="6" type="ORF">WKV44_03725</name>
</gene>
<dbReference type="PROSITE" id="PS00455">
    <property type="entry name" value="AMP_BINDING"/>
    <property type="match status" value="1"/>
</dbReference>